<dbReference type="InterPro" id="IPR052572">
    <property type="entry name" value="UPF0153_domain"/>
</dbReference>
<evidence type="ECO:0008006" key="3">
    <source>
        <dbReference type="Google" id="ProtNLM"/>
    </source>
</evidence>
<dbReference type="EMBL" id="JAASRM010000001">
    <property type="protein sequence ID" value="NIK88049.1"/>
    <property type="molecule type" value="Genomic_DNA"/>
</dbReference>
<proteinExistence type="predicted"/>
<dbReference type="Proteomes" id="UP000570514">
    <property type="component" value="Unassembled WGS sequence"/>
</dbReference>
<accession>A0A846MXS5</accession>
<dbReference type="PANTHER" id="PTHR36931">
    <property type="entry name" value="UPF0153 PROTEIN YEIW"/>
    <property type="match status" value="1"/>
</dbReference>
<sequence>MKFYDLDLVPGRDCGDCTICCTVMAIDRPEIQKRAGVTCRHCSDQGCAIYDARPQLCRDFHCGWRQLPILAESWRPDISGVFTEIEVIEDETAISLVLIGNPLKTIRQSWFLDFIITGVEGGVPLYLGLPGPDGFQGASLPITTRQMAEAAATSRAAVKVLLEKELKRLTAHEFEPRTFAYSGKDFGR</sequence>
<dbReference type="AlphaFoldDB" id="A0A846MXS5"/>
<reference evidence="1 2" key="1">
    <citation type="submission" date="2020-03" db="EMBL/GenBank/DDBJ databases">
        <title>Genomic Encyclopedia of Type Strains, Phase IV (KMG-IV): sequencing the most valuable type-strain genomes for metagenomic binning, comparative biology and taxonomic classification.</title>
        <authorList>
            <person name="Goeker M."/>
        </authorList>
    </citation>
    <scope>NUCLEOTIDE SEQUENCE [LARGE SCALE GENOMIC DNA]</scope>
    <source>
        <strain evidence="1 2">DSM 19867</strain>
    </source>
</reference>
<evidence type="ECO:0000313" key="2">
    <source>
        <dbReference type="Proteomes" id="UP000570514"/>
    </source>
</evidence>
<comment type="caution">
    <text evidence="1">The sequence shown here is derived from an EMBL/GenBank/DDBJ whole genome shotgun (WGS) entry which is preliminary data.</text>
</comment>
<dbReference type="PANTHER" id="PTHR36931:SF1">
    <property type="entry name" value="UPF0153 PROTEIN YEIW"/>
    <property type="match status" value="1"/>
</dbReference>
<evidence type="ECO:0000313" key="1">
    <source>
        <dbReference type="EMBL" id="NIK88049.1"/>
    </source>
</evidence>
<name>A0A846MXS5_9PROT</name>
<protein>
    <recommendedName>
        <fullName evidence="3">Zinc/iron-chelating domain-containing protein</fullName>
    </recommendedName>
</protein>
<organism evidence="1 2">
    <name type="scientific">Rhizomicrobium palustre</name>
    <dbReference type="NCBI Taxonomy" id="189966"/>
    <lineage>
        <taxon>Bacteria</taxon>
        <taxon>Pseudomonadati</taxon>
        <taxon>Pseudomonadota</taxon>
        <taxon>Alphaproteobacteria</taxon>
        <taxon>Micropepsales</taxon>
        <taxon>Micropepsaceae</taxon>
        <taxon>Rhizomicrobium</taxon>
    </lineage>
</organism>
<dbReference type="RefSeq" id="WP_167082160.1">
    <property type="nucleotide sequence ID" value="NZ_BAAADC010000001.1"/>
</dbReference>
<keyword evidence="2" id="KW-1185">Reference proteome</keyword>
<gene>
    <name evidence="1" type="ORF">FHS83_001367</name>
</gene>